<dbReference type="PANTHER" id="PTHR43300:SF4">
    <property type="entry name" value="ACYL-[ACYL-CARRIER-PROTEIN]--UDP-N-ACETYLGLUCOSAMINE O-ACYLTRANSFERASE"/>
    <property type="match status" value="1"/>
</dbReference>
<evidence type="ECO:0000256" key="1">
    <source>
        <dbReference type="ARBA" id="ARBA00007274"/>
    </source>
</evidence>
<gene>
    <name evidence="3" type="ORF">FYJ44_02020</name>
</gene>
<dbReference type="Proteomes" id="UP000477488">
    <property type="component" value="Unassembled WGS sequence"/>
</dbReference>
<dbReference type="EMBL" id="VUMH01000002">
    <property type="protein sequence ID" value="MSS26839.1"/>
    <property type="molecule type" value="Genomic_DNA"/>
</dbReference>
<evidence type="ECO:0000256" key="2">
    <source>
        <dbReference type="PIRSR" id="PIRSR620019-2"/>
    </source>
</evidence>
<dbReference type="InterPro" id="IPR050179">
    <property type="entry name" value="Trans_hexapeptide_repeat"/>
</dbReference>
<comment type="caution">
    <text evidence="3">The sequence shown here is derived from an EMBL/GenBank/DDBJ whole genome shotgun (WGS) entry which is preliminary data.</text>
</comment>
<dbReference type="Gene3D" id="2.160.10.10">
    <property type="entry name" value="Hexapeptide repeat proteins"/>
    <property type="match status" value="1"/>
</dbReference>
<dbReference type="Pfam" id="PF00132">
    <property type="entry name" value="Hexapep"/>
    <property type="match status" value="2"/>
</dbReference>
<feature type="binding site" evidence="2">
    <location>
        <position position="71"/>
    </location>
    <ligand>
        <name>substrate</name>
    </ligand>
</feature>
<evidence type="ECO:0000313" key="4">
    <source>
        <dbReference type="Proteomes" id="UP000477488"/>
    </source>
</evidence>
<sequence length="232" mass="25373">MGKKLLIFGIGMFCETLISTLSAEQRRVPDVYTVDSKYCNRDMYCGKPLIPFEEIESYCNPEEYEFITAVGYAKLNHVRLEKSSVLRNKGYSSLSFVSKYARISPDIEIPEGSIIFENVVIHPFVTLGKDNIILPNNYIGHHSTIGNACYFGPNACICGKVHIGDCCFVGANATVRDFVTVGSSCIIGAGSVLMRNLSAGCLCNVGESTVISDKAASIDLTNPNIMRSNNKN</sequence>
<dbReference type="SUPFAM" id="SSF51161">
    <property type="entry name" value="Trimeric LpxA-like enzymes"/>
    <property type="match status" value="1"/>
</dbReference>
<dbReference type="PANTHER" id="PTHR43300">
    <property type="entry name" value="ACETYLTRANSFERASE"/>
    <property type="match status" value="1"/>
</dbReference>
<organism evidence="3 4">
    <name type="scientific">Desulfovibrio porci</name>
    <dbReference type="NCBI Taxonomy" id="2605782"/>
    <lineage>
        <taxon>Bacteria</taxon>
        <taxon>Pseudomonadati</taxon>
        <taxon>Thermodesulfobacteriota</taxon>
        <taxon>Desulfovibrionia</taxon>
        <taxon>Desulfovibrionales</taxon>
        <taxon>Desulfovibrionaceae</taxon>
        <taxon>Desulfovibrio</taxon>
    </lineage>
</organism>
<keyword evidence="4" id="KW-1185">Reference proteome</keyword>
<evidence type="ECO:0008006" key="5">
    <source>
        <dbReference type="Google" id="ProtNLM"/>
    </source>
</evidence>
<dbReference type="AlphaFoldDB" id="A0A6L5XIA5"/>
<comment type="similarity">
    <text evidence="1">Belongs to the transferase hexapeptide repeat family.</text>
</comment>
<dbReference type="InterPro" id="IPR011004">
    <property type="entry name" value="Trimer_LpxA-like_sf"/>
</dbReference>
<dbReference type="InterPro" id="IPR020019">
    <property type="entry name" value="AcTrfase_PglD-like"/>
</dbReference>
<dbReference type="InterPro" id="IPR001451">
    <property type="entry name" value="Hexapep"/>
</dbReference>
<reference evidence="3 4" key="1">
    <citation type="submission" date="2019-09" db="EMBL/GenBank/DDBJ databases">
        <title>In-depth cultivation of the pig gut microbiome towards novel bacterial diversity and tailored functional studies.</title>
        <authorList>
            <person name="Wylensek D."/>
            <person name="Hitch T.C.A."/>
            <person name="Clavel T."/>
        </authorList>
    </citation>
    <scope>NUCLEOTIDE SEQUENCE [LARGE SCALE GENOMIC DNA]</scope>
    <source>
        <strain evidence="3 4">PG-178-WT-4</strain>
    </source>
</reference>
<accession>A0A6L5XIA5</accession>
<evidence type="ECO:0000313" key="3">
    <source>
        <dbReference type="EMBL" id="MSS26839.1"/>
    </source>
</evidence>
<name>A0A6L5XIA5_9BACT</name>
<dbReference type="RefSeq" id="WP_154508681.1">
    <property type="nucleotide sequence ID" value="NZ_VUMH01000002.1"/>
</dbReference>
<protein>
    <recommendedName>
        <fullName evidence="5">Transferase</fullName>
    </recommendedName>
</protein>
<proteinExistence type="inferred from homology"/>
<dbReference type="CDD" id="cd03360">
    <property type="entry name" value="LbH_AT_putative"/>
    <property type="match status" value="1"/>
</dbReference>